<dbReference type="SUPFAM" id="SSF52540">
    <property type="entry name" value="P-loop containing nucleoside triphosphate hydrolases"/>
    <property type="match status" value="2"/>
</dbReference>
<keyword evidence="3" id="KW-1185">Reference proteome</keyword>
<feature type="region of interest" description="Disordered" evidence="1">
    <location>
        <begin position="28"/>
        <end position="92"/>
    </location>
</feature>
<feature type="region of interest" description="Disordered" evidence="1">
    <location>
        <begin position="288"/>
        <end position="311"/>
    </location>
</feature>
<feature type="compositionally biased region" description="Basic and acidic residues" evidence="1">
    <location>
        <begin position="157"/>
        <end position="186"/>
    </location>
</feature>
<feature type="compositionally biased region" description="Low complexity" evidence="1">
    <location>
        <begin position="485"/>
        <end position="506"/>
    </location>
</feature>
<dbReference type="InterPro" id="IPR027417">
    <property type="entry name" value="P-loop_NTPase"/>
</dbReference>
<comment type="caution">
    <text evidence="2">The sequence shown here is derived from an EMBL/GenBank/DDBJ whole genome shotgun (WGS) entry which is preliminary data.</text>
</comment>
<protein>
    <submittedName>
        <fullName evidence="2">Uncharacterized protein</fullName>
    </submittedName>
</protein>
<feature type="region of interest" description="Disordered" evidence="1">
    <location>
        <begin position="336"/>
        <end position="374"/>
    </location>
</feature>
<evidence type="ECO:0000313" key="2">
    <source>
        <dbReference type="EMBL" id="KAK8886131.1"/>
    </source>
</evidence>
<name>A0ABR2K5T4_9EUKA</name>
<proteinExistence type="predicted"/>
<feature type="compositionally biased region" description="Low complexity" evidence="1">
    <location>
        <begin position="534"/>
        <end position="571"/>
    </location>
</feature>
<dbReference type="Proteomes" id="UP001470230">
    <property type="component" value="Unassembled WGS sequence"/>
</dbReference>
<evidence type="ECO:0000313" key="3">
    <source>
        <dbReference type="Proteomes" id="UP001470230"/>
    </source>
</evidence>
<feature type="compositionally biased region" description="Polar residues" evidence="1">
    <location>
        <begin position="507"/>
        <end position="533"/>
    </location>
</feature>
<feature type="region of interest" description="Disordered" evidence="1">
    <location>
        <begin position="137"/>
        <end position="217"/>
    </location>
</feature>
<dbReference type="EMBL" id="JAPFFF010000007">
    <property type="protein sequence ID" value="KAK8886131.1"/>
    <property type="molecule type" value="Genomic_DNA"/>
</dbReference>
<organism evidence="2 3">
    <name type="scientific">Tritrichomonas musculus</name>
    <dbReference type="NCBI Taxonomy" id="1915356"/>
    <lineage>
        <taxon>Eukaryota</taxon>
        <taxon>Metamonada</taxon>
        <taxon>Parabasalia</taxon>
        <taxon>Tritrichomonadida</taxon>
        <taxon>Tritrichomonadidae</taxon>
        <taxon>Tritrichomonas</taxon>
    </lineage>
</organism>
<feature type="compositionally biased region" description="Polar residues" evidence="1">
    <location>
        <begin position="190"/>
        <end position="208"/>
    </location>
</feature>
<gene>
    <name evidence="2" type="ORF">M9Y10_041591</name>
</gene>
<reference evidence="2 3" key="1">
    <citation type="submission" date="2024-04" db="EMBL/GenBank/DDBJ databases">
        <title>Tritrichomonas musculus Genome.</title>
        <authorList>
            <person name="Alves-Ferreira E."/>
            <person name="Grigg M."/>
            <person name="Lorenzi H."/>
            <person name="Galac M."/>
        </authorList>
    </citation>
    <scope>NUCLEOTIDE SEQUENCE [LARGE SCALE GENOMIC DNA]</scope>
    <source>
        <strain evidence="2 3">EAF2021</strain>
    </source>
</reference>
<sequence>MLNKKRLQTTSKTYYRLKDNIIQEDPVISKTKTIPQPKSSASVPRMKAKPTTLSDDTSIDPKKIASSSPIKKDNNKKSSNNNNQNIGDDDARLFSQIHLKDRKGRRSNTFFSKMKSIESAIDNLTYFSPRNVTLKPKQANIQSDGDDDENIYKSSHLKNDVNKAEDKNGLKKDAEKDTLDEFRDSDGSDLFSSSTEGEISLSTNQGGNNNRGGLFNKAPMLSLNGQINTNNNMNNINTDNKNNGGNMSPTRFEMPIQIKKNEGAPMSSPANLDDFMESDDDMLMFGSESENNQNSPLKIYSRNSNKDYSDEYDEYDYDEYDEYEIELNNFVENSPSNIIIRPKRPTANPKPNKGLDNPPKISPSPSGQQPTIDPKNTLVYAKNAVSHHRSQSRSSYSFQNQSKLDITAIIDGSLQSPIVVPVQEQENEYELDLLTRNRSNSVVTDSVSTTSRTRCSPRIPKKPDVIQFHTNGSNNNNNNKEKDNNNSNSNNTSRNKNRSNSGSFKSQTAKQSLRHYSTTSPSDPTRFSSTTKPISSTNSISGSSSGNRSRTGSMIHSQSSSRRSRTSSRSSVSSHYERIILSLMDSLSSGHKVQSDEDLVFSLMDKAAGRQPQEVLGLPADITPSKLLPIMENQQASAWVAHGCLIASLQSIPDVDSSIFCYNDMVDMSRDILRKHVFNNESRLVNKIGSLMGCNLRFNVAIIGPRNSGKSTLLRVLTDQLIAELVLSDLWRKTFVFIFNIQNFSFESKVNSKNDKESSPSNSQNNSDLNFQYEFDVRNFYLTMVNVTIQHLLWHYPQLLGITKQLTRYFESIVSLNKKHPRKRFPRSLSAAKPEIAHELQNVASIISALWNTPTAFEDFLTAVLCIPKMIAKAFNFTGTFFIIDHYDVAHRYIEPSSASPFKDASKGVWLTDIVNRAFTENTNFIIASKESNKFFEGAFMQRSPIDLYSTTDIVKRPLSKINGSISDVIFSVMVEGSDEPLLLSFDSCGGAPLYLYLWNKMNMAADDILDFRMEENNTALNAAAKLFLETLFVDENRSKIKYNIVSVKRMKKKQIK</sequence>
<evidence type="ECO:0000256" key="1">
    <source>
        <dbReference type="SAM" id="MobiDB-lite"/>
    </source>
</evidence>
<feature type="compositionally biased region" description="Low complexity" evidence="1">
    <location>
        <begin position="444"/>
        <end position="454"/>
    </location>
</feature>
<feature type="compositionally biased region" description="Polar residues" evidence="1">
    <location>
        <begin position="30"/>
        <end position="42"/>
    </location>
</feature>
<feature type="region of interest" description="Disordered" evidence="1">
    <location>
        <begin position="444"/>
        <end position="571"/>
    </location>
</feature>
<accession>A0ABR2K5T4</accession>